<dbReference type="PANTHER" id="PTHR24291">
    <property type="entry name" value="CYTOCHROME P450 FAMILY 4"/>
    <property type="match status" value="1"/>
</dbReference>
<evidence type="ECO:0000256" key="3">
    <source>
        <dbReference type="ARBA" id="ARBA00022723"/>
    </source>
</evidence>
<evidence type="ECO:0000256" key="6">
    <source>
        <dbReference type="ARBA" id="ARBA00023033"/>
    </source>
</evidence>
<dbReference type="InterPro" id="IPR001128">
    <property type="entry name" value="Cyt_P450"/>
</dbReference>
<evidence type="ECO:0000313" key="7">
    <source>
        <dbReference type="EMBL" id="CAG8672253.1"/>
    </source>
</evidence>
<feature type="non-terminal residue" evidence="7">
    <location>
        <position position="1"/>
    </location>
</feature>
<reference evidence="7" key="1">
    <citation type="submission" date="2021-06" db="EMBL/GenBank/DDBJ databases">
        <authorList>
            <person name="Kallberg Y."/>
            <person name="Tangrot J."/>
            <person name="Rosling A."/>
        </authorList>
    </citation>
    <scope>NUCLEOTIDE SEQUENCE</scope>
    <source>
        <strain evidence="7">IA702</strain>
    </source>
</reference>
<keyword evidence="4" id="KW-0560">Oxidoreductase</keyword>
<dbReference type="GO" id="GO:0020037">
    <property type="term" value="F:heme binding"/>
    <property type="evidence" value="ECO:0007669"/>
    <property type="project" value="InterPro"/>
</dbReference>
<dbReference type="GO" id="GO:0004497">
    <property type="term" value="F:monooxygenase activity"/>
    <property type="evidence" value="ECO:0007669"/>
    <property type="project" value="UniProtKB-KW"/>
</dbReference>
<keyword evidence="8" id="KW-1185">Reference proteome</keyword>
<evidence type="ECO:0000256" key="5">
    <source>
        <dbReference type="ARBA" id="ARBA00023004"/>
    </source>
</evidence>
<keyword evidence="5" id="KW-0408">Iron</keyword>
<evidence type="ECO:0000256" key="2">
    <source>
        <dbReference type="ARBA" id="ARBA00022617"/>
    </source>
</evidence>
<keyword evidence="2" id="KW-0349">Heme</keyword>
<evidence type="ECO:0000313" key="8">
    <source>
        <dbReference type="Proteomes" id="UP000789572"/>
    </source>
</evidence>
<dbReference type="SUPFAM" id="SSF48264">
    <property type="entry name" value="Cytochrome P450"/>
    <property type="match status" value="1"/>
</dbReference>
<dbReference type="OrthoDB" id="1470350at2759"/>
<proteinExistence type="inferred from homology"/>
<feature type="non-terminal residue" evidence="7">
    <location>
        <position position="245"/>
    </location>
</feature>
<dbReference type="AlphaFoldDB" id="A0A9N9HDM8"/>
<dbReference type="InterPro" id="IPR036396">
    <property type="entry name" value="Cyt_P450_sf"/>
</dbReference>
<keyword evidence="3" id="KW-0479">Metal-binding</keyword>
<dbReference type="Pfam" id="PF00067">
    <property type="entry name" value="p450"/>
    <property type="match status" value="1"/>
</dbReference>
<keyword evidence="6" id="KW-0503">Monooxygenase</keyword>
<comment type="similarity">
    <text evidence="1">Belongs to the cytochrome P450 family.</text>
</comment>
<sequence>SKWLSQRNGDKSVTIDFQIEAQALWAKLNEYNVFGDKCSSESNLTKNFSDLFELLLQIRFSFYPLIPYTKRWYEKYALLDRVHSEVDRLIREELEHREESTITKADLLSLLLKDEELDEEIARAEIMTLLFATFDNFTGLSYILLKFAELKDVQTKIRNEVQSVWGNDSPTKLDDLTSLVYTRAAIKEALRHGGTGNFNFRVLTQDYRIQNKYFIPKGAHVVTPVRLLHKNPNHWENPDKFDPER</sequence>
<dbReference type="Gene3D" id="1.10.630.10">
    <property type="entry name" value="Cytochrome P450"/>
    <property type="match status" value="1"/>
</dbReference>
<evidence type="ECO:0000256" key="4">
    <source>
        <dbReference type="ARBA" id="ARBA00023002"/>
    </source>
</evidence>
<comment type="caution">
    <text evidence="7">The sequence shown here is derived from an EMBL/GenBank/DDBJ whole genome shotgun (WGS) entry which is preliminary data.</text>
</comment>
<dbReference type="PANTHER" id="PTHR24291:SF50">
    <property type="entry name" value="BIFUNCTIONAL ALBAFLAVENONE MONOOXYGENASE_TERPENE SYNTHASE"/>
    <property type="match status" value="1"/>
</dbReference>
<dbReference type="GO" id="GO:0016705">
    <property type="term" value="F:oxidoreductase activity, acting on paired donors, with incorporation or reduction of molecular oxygen"/>
    <property type="evidence" value="ECO:0007669"/>
    <property type="project" value="InterPro"/>
</dbReference>
<dbReference type="PRINTS" id="PR00463">
    <property type="entry name" value="EP450I"/>
</dbReference>
<organism evidence="7 8">
    <name type="scientific">Paraglomus occultum</name>
    <dbReference type="NCBI Taxonomy" id="144539"/>
    <lineage>
        <taxon>Eukaryota</taxon>
        <taxon>Fungi</taxon>
        <taxon>Fungi incertae sedis</taxon>
        <taxon>Mucoromycota</taxon>
        <taxon>Glomeromycotina</taxon>
        <taxon>Glomeromycetes</taxon>
        <taxon>Paraglomerales</taxon>
        <taxon>Paraglomeraceae</taxon>
        <taxon>Paraglomus</taxon>
    </lineage>
</organism>
<dbReference type="EMBL" id="CAJVPJ010006944">
    <property type="protein sequence ID" value="CAG8672253.1"/>
    <property type="molecule type" value="Genomic_DNA"/>
</dbReference>
<gene>
    <name evidence="7" type="ORF">POCULU_LOCUS11036</name>
</gene>
<accession>A0A9N9HDM8</accession>
<name>A0A9N9HDM8_9GLOM</name>
<protein>
    <submittedName>
        <fullName evidence="7">8872_t:CDS:1</fullName>
    </submittedName>
</protein>
<dbReference type="CDD" id="cd00302">
    <property type="entry name" value="cytochrome_P450"/>
    <property type="match status" value="1"/>
</dbReference>
<dbReference type="InterPro" id="IPR050196">
    <property type="entry name" value="Cytochrome_P450_Monoox"/>
</dbReference>
<evidence type="ECO:0000256" key="1">
    <source>
        <dbReference type="ARBA" id="ARBA00010617"/>
    </source>
</evidence>
<dbReference type="InterPro" id="IPR002401">
    <property type="entry name" value="Cyt_P450_E_grp-I"/>
</dbReference>
<dbReference type="GO" id="GO:0005506">
    <property type="term" value="F:iron ion binding"/>
    <property type="evidence" value="ECO:0007669"/>
    <property type="project" value="InterPro"/>
</dbReference>
<dbReference type="Proteomes" id="UP000789572">
    <property type="component" value="Unassembled WGS sequence"/>
</dbReference>